<gene>
    <name evidence="13" type="primary">accD</name>
    <name evidence="15" type="ORF">COB11_02975</name>
</gene>
<dbReference type="GO" id="GO:0016743">
    <property type="term" value="F:carboxyl- or carbamoyltransferase activity"/>
    <property type="evidence" value="ECO:0007669"/>
    <property type="project" value="UniProtKB-UniRule"/>
</dbReference>
<dbReference type="Pfam" id="PF01039">
    <property type="entry name" value="Carboxyl_trans"/>
    <property type="match status" value="1"/>
</dbReference>
<dbReference type="GO" id="GO:0006633">
    <property type="term" value="P:fatty acid biosynthetic process"/>
    <property type="evidence" value="ECO:0007669"/>
    <property type="project" value="UniProtKB-KW"/>
</dbReference>
<accession>A0A2A4YJV7</accession>
<evidence type="ECO:0000256" key="3">
    <source>
        <dbReference type="ARBA" id="ARBA00022679"/>
    </source>
</evidence>
<dbReference type="NCBIfam" id="TIGR00515">
    <property type="entry name" value="accD"/>
    <property type="match status" value="1"/>
</dbReference>
<dbReference type="HAMAP" id="MF_01395">
    <property type="entry name" value="AcetylCoA_CT_beta"/>
    <property type="match status" value="1"/>
</dbReference>
<dbReference type="EC" id="2.1.3.15" evidence="13"/>
<dbReference type="PANTHER" id="PTHR42995">
    <property type="entry name" value="ACETYL-COENZYME A CARBOXYLASE CARBOXYL TRANSFERASE SUBUNIT BETA, CHLOROPLASTIC"/>
    <property type="match status" value="1"/>
</dbReference>
<comment type="subcellular location">
    <subcellularLocation>
        <location evidence="1 13">Cytoplasm</location>
    </subcellularLocation>
</comment>
<comment type="catalytic activity">
    <reaction evidence="13">
        <text>N(6)-carboxybiotinyl-L-lysyl-[protein] + acetyl-CoA = N(6)-biotinyl-L-lysyl-[protein] + malonyl-CoA</text>
        <dbReference type="Rhea" id="RHEA:54728"/>
        <dbReference type="Rhea" id="RHEA-COMP:10505"/>
        <dbReference type="Rhea" id="RHEA-COMP:10506"/>
        <dbReference type="ChEBI" id="CHEBI:57288"/>
        <dbReference type="ChEBI" id="CHEBI:57384"/>
        <dbReference type="ChEBI" id="CHEBI:83144"/>
        <dbReference type="ChEBI" id="CHEBI:83145"/>
        <dbReference type="EC" id="2.1.3.15"/>
    </reaction>
</comment>
<comment type="cofactor">
    <cofactor evidence="13">
        <name>Zn(2+)</name>
        <dbReference type="ChEBI" id="CHEBI:29105"/>
    </cofactor>
    <text evidence="13">Binds 1 zinc ion per subunit.</text>
</comment>
<evidence type="ECO:0000256" key="5">
    <source>
        <dbReference type="ARBA" id="ARBA00022741"/>
    </source>
</evidence>
<keyword evidence="11 13" id="KW-0275">Fatty acid biosynthesis</keyword>
<proteinExistence type="inferred from homology"/>
<dbReference type="PANTHER" id="PTHR42995:SF5">
    <property type="entry name" value="ACETYL-COENZYME A CARBOXYLASE CARBOXYL TRANSFERASE SUBUNIT BETA, CHLOROPLASTIC"/>
    <property type="match status" value="1"/>
</dbReference>
<dbReference type="GO" id="GO:0003989">
    <property type="term" value="F:acetyl-CoA carboxylase activity"/>
    <property type="evidence" value="ECO:0007669"/>
    <property type="project" value="InterPro"/>
</dbReference>
<dbReference type="Proteomes" id="UP000217838">
    <property type="component" value="Unassembled WGS sequence"/>
</dbReference>
<keyword evidence="8 13" id="KW-0862">Zinc</keyword>
<feature type="binding site" evidence="13">
    <location>
        <position position="52"/>
    </location>
    <ligand>
        <name>Zn(2+)</name>
        <dbReference type="ChEBI" id="CHEBI:29105"/>
    </ligand>
</feature>
<dbReference type="UniPathway" id="UPA00655">
    <property type="reaction ID" value="UER00711"/>
</dbReference>
<keyword evidence="9 13" id="KW-0067">ATP-binding</keyword>
<keyword evidence="2 13" id="KW-0444">Lipid biosynthesis</keyword>
<dbReference type="PRINTS" id="PR01070">
    <property type="entry name" value="ACCCTRFRASEB"/>
</dbReference>
<organism evidence="15 16">
    <name type="scientific">Aerophobetes bacterium</name>
    <dbReference type="NCBI Taxonomy" id="2030807"/>
    <lineage>
        <taxon>Bacteria</taxon>
        <taxon>Candidatus Aerophobota</taxon>
    </lineage>
</organism>
<dbReference type="InterPro" id="IPR034733">
    <property type="entry name" value="AcCoA_carboxyl_beta"/>
</dbReference>
<keyword evidence="3 13" id="KW-0808">Transferase</keyword>
<dbReference type="PROSITE" id="PS50980">
    <property type="entry name" value="COA_CT_NTER"/>
    <property type="match status" value="1"/>
</dbReference>
<evidence type="ECO:0000313" key="15">
    <source>
        <dbReference type="EMBL" id="PCI95106.1"/>
    </source>
</evidence>
<keyword evidence="7 13" id="KW-0276">Fatty acid metabolism</keyword>
<evidence type="ECO:0000256" key="6">
    <source>
        <dbReference type="ARBA" id="ARBA00022771"/>
    </source>
</evidence>
<sequence length="329" mass="36421">MGFLGLFTKHKPKIKVQSTKKDGFSGWVKCSHCVEMVHANEMQENANCCPKCGHHYRFSAGQRVDLLADTGTFKELFNNLSPLDPLGFVDKEAYIDRIDRAQEKTQRKEGIYTGTCLLDGKKIALGVMDFSFMGGSMGSVVGEKITRLVEYAIDHYLPVIMVCASGGARMQESCLSLMQMAKTSAAFRKLHEKSLPYITVLTNPTTGGVTASFAALGDVIIAEPEALIGFAGPRVVEQTIKQKLPPTAQKSEFLLEKGMIDCIVSRVELKQKISFFLDFLTGNEPYAYASDDLIVQKKKELPEKLQELIEVAEKNMETKKTRATKKASS</sequence>
<feature type="binding site" evidence="13">
    <location>
        <position position="30"/>
    </location>
    <ligand>
        <name>Zn(2+)</name>
        <dbReference type="ChEBI" id="CHEBI:29105"/>
    </ligand>
</feature>
<evidence type="ECO:0000313" key="16">
    <source>
        <dbReference type="Proteomes" id="UP000217838"/>
    </source>
</evidence>
<evidence type="ECO:0000256" key="13">
    <source>
        <dbReference type="HAMAP-Rule" id="MF_01395"/>
    </source>
</evidence>
<keyword evidence="4 13" id="KW-0479">Metal-binding</keyword>
<evidence type="ECO:0000256" key="2">
    <source>
        <dbReference type="ARBA" id="ARBA00022516"/>
    </source>
</evidence>
<evidence type="ECO:0000256" key="9">
    <source>
        <dbReference type="ARBA" id="ARBA00022840"/>
    </source>
</evidence>
<dbReference type="GO" id="GO:0008270">
    <property type="term" value="F:zinc ion binding"/>
    <property type="evidence" value="ECO:0007669"/>
    <property type="project" value="UniProtKB-UniRule"/>
</dbReference>
<name>A0A2A4YJV7_UNCAE</name>
<protein>
    <recommendedName>
        <fullName evidence="13">Acetyl-coenzyme A carboxylase carboxyl transferase subunit beta</fullName>
        <shortName evidence="13">ACCase subunit beta</shortName>
        <shortName evidence="13">Acetyl-CoA carboxylase carboxyltransferase subunit beta</shortName>
        <ecNumber evidence="13">2.1.3.15</ecNumber>
    </recommendedName>
</protein>
<feature type="zinc finger region" description="C4-type" evidence="13">
    <location>
        <begin position="30"/>
        <end position="52"/>
    </location>
</feature>
<keyword evidence="5 13" id="KW-0547">Nucleotide-binding</keyword>
<dbReference type="EMBL" id="NVUU01000028">
    <property type="protein sequence ID" value="PCI95106.1"/>
    <property type="molecule type" value="Genomic_DNA"/>
</dbReference>
<evidence type="ECO:0000256" key="10">
    <source>
        <dbReference type="ARBA" id="ARBA00023098"/>
    </source>
</evidence>
<feature type="domain" description="CoA carboxyltransferase N-terminal" evidence="14">
    <location>
        <begin position="26"/>
        <end position="295"/>
    </location>
</feature>
<evidence type="ECO:0000256" key="1">
    <source>
        <dbReference type="ARBA" id="ARBA00004496"/>
    </source>
</evidence>
<keyword evidence="13" id="KW-0963">Cytoplasm</keyword>
<evidence type="ECO:0000256" key="8">
    <source>
        <dbReference type="ARBA" id="ARBA00022833"/>
    </source>
</evidence>
<dbReference type="InterPro" id="IPR029045">
    <property type="entry name" value="ClpP/crotonase-like_dom_sf"/>
</dbReference>
<evidence type="ECO:0000256" key="7">
    <source>
        <dbReference type="ARBA" id="ARBA00022832"/>
    </source>
</evidence>
<dbReference type="InterPro" id="IPR041010">
    <property type="entry name" value="Znf-ACC"/>
</dbReference>
<evidence type="ECO:0000259" key="14">
    <source>
        <dbReference type="PROSITE" id="PS50980"/>
    </source>
</evidence>
<evidence type="ECO:0000256" key="12">
    <source>
        <dbReference type="ARBA" id="ARBA00025280"/>
    </source>
</evidence>
<dbReference type="Gene3D" id="3.90.226.10">
    <property type="entry name" value="2-enoyl-CoA Hydratase, Chain A, domain 1"/>
    <property type="match status" value="1"/>
</dbReference>
<evidence type="ECO:0000256" key="4">
    <source>
        <dbReference type="ARBA" id="ARBA00022723"/>
    </source>
</evidence>
<dbReference type="SUPFAM" id="SSF52096">
    <property type="entry name" value="ClpP/crotonase"/>
    <property type="match status" value="1"/>
</dbReference>
<dbReference type="GO" id="GO:2001295">
    <property type="term" value="P:malonyl-CoA biosynthetic process"/>
    <property type="evidence" value="ECO:0007669"/>
    <property type="project" value="UniProtKB-UniRule"/>
</dbReference>
<dbReference type="GO" id="GO:0005524">
    <property type="term" value="F:ATP binding"/>
    <property type="evidence" value="ECO:0007669"/>
    <property type="project" value="UniProtKB-KW"/>
</dbReference>
<dbReference type="InterPro" id="IPR011762">
    <property type="entry name" value="COA_CT_N"/>
</dbReference>
<feature type="binding site" evidence="13">
    <location>
        <position position="49"/>
    </location>
    <ligand>
        <name>Zn(2+)</name>
        <dbReference type="ChEBI" id="CHEBI:29105"/>
    </ligand>
</feature>
<keyword evidence="10 13" id="KW-0443">Lipid metabolism</keyword>
<comment type="similarity">
    <text evidence="13">Belongs to the AccD/PCCB family.</text>
</comment>
<comment type="subunit">
    <text evidence="13">Acetyl-CoA carboxylase is a heterohexamer composed of biotin carboxyl carrier protein (AccB), biotin carboxylase (AccC) and two subunits each of ACCase subunit alpha (AccA) and ACCase subunit beta (AccD).</text>
</comment>
<dbReference type="InterPro" id="IPR000438">
    <property type="entry name" value="Acetyl_CoA_COase_Trfase_b_su"/>
</dbReference>
<dbReference type="GO" id="GO:0009317">
    <property type="term" value="C:acetyl-CoA carboxylase complex"/>
    <property type="evidence" value="ECO:0007669"/>
    <property type="project" value="InterPro"/>
</dbReference>
<feature type="binding site" evidence="13">
    <location>
        <position position="33"/>
    </location>
    <ligand>
        <name>Zn(2+)</name>
        <dbReference type="ChEBI" id="CHEBI:29105"/>
    </ligand>
</feature>
<comment type="pathway">
    <text evidence="13">Lipid metabolism; malonyl-CoA biosynthesis; malonyl-CoA from acetyl-CoA: step 1/1.</text>
</comment>
<evidence type="ECO:0000256" key="11">
    <source>
        <dbReference type="ARBA" id="ARBA00023160"/>
    </source>
</evidence>
<keyword evidence="6 13" id="KW-0863">Zinc-finger</keyword>
<dbReference type="AlphaFoldDB" id="A0A2A4YJV7"/>
<comment type="function">
    <text evidence="12 13">Component of the acetyl coenzyme A carboxylase (ACC) complex. Biotin carboxylase (BC) catalyzes the carboxylation of biotin on its carrier protein (BCCP) and then the CO(2) group is transferred by the transcarboxylase to acetyl-CoA to form malonyl-CoA.</text>
</comment>
<dbReference type="Pfam" id="PF17848">
    <property type="entry name" value="Zn_ribbon_ACC"/>
    <property type="match status" value="1"/>
</dbReference>
<comment type="caution">
    <text evidence="15">The sequence shown here is derived from an EMBL/GenBank/DDBJ whole genome shotgun (WGS) entry which is preliminary data.</text>
</comment>
<reference evidence="16" key="1">
    <citation type="submission" date="2017-08" db="EMBL/GenBank/DDBJ databases">
        <title>A dynamic microbial community with high functional redundancy inhabits the cold, oxic subseafloor aquifer.</title>
        <authorList>
            <person name="Tully B.J."/>
            <person name="Wheat C.G."/>
            <person name="Glazer B.T."/>
            <person name="Huber J.A."/>
        </authorList>
    </citation>
    <scope>NUCLEOTIDE SEQUENCE [LARGE SCALE GENOMIC DNA]</scope>
</reference>